<dbReference type="Gene3D" id="1.20.1560.10">
    <property type="entry name" value="ABC transporter type 1, transmembrane domain"/>
    <property type="match status" value="1"/>
</dbReference>
<evidence type="ECO:0000313" key="14">
    <source>
        <dbReference type="Proteomes" id="UP000680865"/>
    </source>
</evidence>
<dbReference type="AlphaFoldDB" id="A0A919ST05"/>
<feature type="transmembrane region" description="Helical" evidence="10">
    <location>
        <begin position="687"/>
        <end position="708"/>
    </location>
</feature>
<name>A0A919ST05_9ACTN</name>
<evidence type="ECO:0000256" key="1">
    <source>
        <dbReference type="ARBA" id="ARBA00004651"/>
    </source>
</evidence>
<dbReference type="SUPFAM" id="SSF52540">
    <property type="entry name" value="P-loop containing nucleoside triphosphate hydrolases"/>
    <property type="match status" value="1"/>
</dbReference>
<dbReference type="InterPro" id="IPR017871">
    <property type="entry name" value="ABC_transporter-like_CS"/>
</dbReference>
<feature type="transmembrane region" description="Helical" evidence="10">
    <location>
        <begin position="462"/>
        <end position="481"/>
    </location>
</feature>
<feature type="domain" description="ABC transporter" evidence="11">
    <location>
        <begin position="738"/>
        <end position="970"/>
    </location>
</feature>
<dbReference type="GO" id="GO:0016887">
    <property type="term" value="F:ATP hydrolysis activity"/>
    <property type="evidence" value="ECO:0007669"/>
    <property type="project" value="InterPro"/>
</dbReference>
<feature type="domain" description="ABC transmembrane type-1" evidence="12">
    <location>
        <begin position="427"/>
        <end position="706"/>
    </location>
</feature>
<evidence type="ECO:0000259" key="11">
    <source>
        <dbReference type="PROSITE" id="PS50893"/>
    </source>
</evidence>
<keyword evidence="4 10" id="KW-0812">Transmembrane</keyword>
<evidence type="ECO:0000256" key="3">
    <source>
        <dbReference type="ARBA" id="ARBA00022475"/>
    </source>
</evidence>
<dbReference type="Proteomes" id="UP000680865">
    <property type="component" value="Unassembled WGS sequence"/>
</dbReference>
<proteinExistence type="inferred from homology"/>
<dbReference type="Pfam" id="PF00664">
    <property type="entry name" value="ABC_membrane"/>
    <property type="match status" value="1"/>
</dbReference>
<dbReference type="SMART" id="SM00382">
    <property type="entry name" value="AAA"/>
    <property type="match status" value="1"/>
</dbReference>
<evidence type="ECO:0000259" key="12">
    <source>
        <dbReference type="PROSITE" id="PS50929"/>
    </source>
</evidence>
<dbReference type="EMBL" id="BOQP01000027">
    <property type="protein sequence ID" value="GIM76508.1"/>
    <property type="molecule type" value="Genomic_DNA"/>
</dbReference>
<evidence type="ECO:0000256" key="5">
    <source>
        <dbReference type="ARBA" id="ARBA00022741"/>
    </source>
</evidence>
<dbReference type="PROSITE" id="PS00211">
    <property type="entry name" value="ABC_TRANSPORTER_1"/>
    <property type="match status" value="1"/>
</dbReference>
<dbReference type="InterPro" id="IPR003593">
    <property type="entry name" value="AAA+_ATPase"/>
</dbReference>
<dbReference type="Pfam" id="PF00005">
    <property type="entry name" value="ABC_tran"/>
    <property type="match status" value="1"/>
</dbReference>
<gene>
    <name evidence="13" type="ORF">Aco04nite_50810</name>
</gene>
<comment type="similarity">
    <text evidence="9">Belongs to the ABC transporter superfamily. Lipid exporter (TC 3.A.1.106) family.</text>
</comment>
<dbReference type="PANTHER" id="PTHR24221:SF654">
    <property type="entry name" value="ATP-BINDING CASSETTE SUB-FAMILY B MEMBER 6"/>
    <property type="match status" value="1"/>
</dbReference>
<dbReference type="SUPFAM" id="SSF90123">
    <property type="entry name" value="ABC transporter transmembrane region"/>
    <property type="match status" value="1"/>
</dbReference>
<organism evidence="13 14">
    <name type="scientific">Winogradskya consettensis</name>
    <dbReference type="NCBI Taxonomy" id="113560"/>
    <lineage>
        <taxon>Bacteria</taxon>
        <taxon>Bacillati</taxon>
        <taxon>Actinomycetota</taxon>
        <taxon>Actinomycetes</taxon>
        <taxon>Micromonosporales</taxon>
        <taxon>Micromonosporaceae</taxon>
        <taxon>Winogradskya</taxon>
    </lineage>
</organism>
<dbReference type="GO" id="GO:0005886">
    <property type="term" value="C:plasma membrane"/>
    <property type="evidence" value="ECO:0007669"/>
    <property type="project" value="UniProtKB-SubCell"/>
</dbReference>
<feature type="transmembrane region" description="Helical" evidence="10">
    <location>
        <begin position="539"/>
        <end position="558"/>
    </location>
</feature>
<dbReference type="InterPro" id="IPR039421">
    <property type="entry name" value="Type_1_exporter"/>
</dbReference>
<dbReference type="InterPro" id="IPR011527">
    <property type="entry name" value="ABC1_TM_dom"/>
</dbReference>
<evidence type="ECO:0000256" key="6">
    <source>
        <dbReference type="ARBA" id="ARBA00022840"/>
    </source>
</evidence>
<accession>A0A919ST05</accession>
<dbReference type="InterPro" id="IPR027417">
    <property type="entry name" value="P-loop_NTPase"/>
</dbReference>
<keyword evidence="3" id="KW-1003">Cell membrane</keyword>
<dbReference type="FunFam" id="3.40.50.300:FF:000299">
    <property type="entry name" value="ABC transporter ATP-binding protein/permease"/>
    <property type="match status" value="1"/>
</dbReference>
<protein>
    <submittedName>
        <fullName evidence="13">NHLP family bacteriocin export ABC transporter permease/ATPase subunit</fullName>
    </submittedName>
</protein>
<evidence type="ECO:0000256" key="7">
    <source>
        <dbReference type="ARBA" id="ARBA00022989"/>
    </source>
</evidence>
<dbReference type="InterPro" id="IPR036640">
    <property type="entry name" value="ABC1_TM_sf"/>
</dbReference>
<keyword evidence="6" id="KW-0067">ATP-binding</keyword>
<dbReference type="PROSITE" id="PS50929">
    <property type="entry name" value="ABC_TM1F"/>
    <property type="match status" value="1"/>
</dbReference>
<evidence type="ECO:0000256" key="2">
    <source>
        <dbReference type="ARBA" id="ARBA00022448"/>
    </source>
</evidence>
<dbReference type="PROSITE" id="PS50893">
    <property type="entry name" value="ABC_TRANSPORTER_2"/>
    <property type="match status" value="1"/>
</dbReference>
<keyword evidence="7 10" id="KW-1133">Transmembrane helix</keyword>
<evidence type="ECO:0000256" key="10">
    <source>
        <dbReference type="SAM" id="Phobius"/>
    </source>
</evidence>
<feature type="transmembrane region" description="Helical" evidence="10">
    <location>
        <begin position="564"/>
        <end position="587"/>
    </location>
</feature>
<dbReference type="GO" id="GO:0034040">
    <property type="term" value="F:ATPase-coupled lipid transmembrane transporter activity"/>
    <property type="evidence" value="ECO:0007669"/>
    <property type="project" value="TreeGrafter"/>
</dbReference>
<comment type="caution">
    <text evidence="13">The sequence shown here is derived from an EMBL/GenBank/DDBJ whole genome shotgun (WGS) entry which is preliminary data.</text>
</comment>
<evidence type="ECO:0000256" key="8">
    <source>
        <dbReference type="ARBA" id="ARBA00023136"/>
    </source>
</evidence>
<feature type="transmembrane region" description="Helical" evidence="10">
    <location>
        <begin position="427"/>
        <end position="450"/>
    </location>
</feature>
<dbReference type="PANTHER" id="PTHR24221">
    <property type="entry name" value="ATP-BINDING CASSETTE SUB-FAMILY B"/>
    <property type="match status" value="1"/>
</dbReference>
<evidence type="ECO:0000313" key="13">
    <source>
        <dbReference type="EMBL" id="GIM76508.1"/>
    </source>
</evidence>
<feature type="transmembrane region" description="Helical" evidence="10">
    <location>
        <begin position="647"/>
        <end position="667"/>
    </location>
</feature>
<dbReference type="InterPro" id="IPR003439">
    <property type="entry name" value="ABC_transporter-like_ATP-bd"/>
</dbReference>
<dbReference type="GO" id="GO:0005524">
    <property type="term" value="F:ATP binding"/>
    <property type="evidence" value="ECO:0007669"/>
    <property type="project" value="UniProtKB-KW"/>
</dbReference>
<comment type="subcellular location">
    <subcellularLocation>
        <location evidence="1">Cell membrane</location>
        <topology evidence="1">Multi-pass membrane protein</topology>
    </subcellularLocation>
</comment>
<dbReference type="RefSeq" id="WP_212999719.1">
    <property type="nucleotide sequence ID" value="NZ_BAAATW010000010.1"/>
</dbReference>
<keyword evidence="14" id="KW-1185">Reference proteome</keyword>
<reference evidence="13" key="1">
    <citation type="submission" date="2021-03" db="EMBL/GenBank/DDBJ databases">
        <title>Whole genome shotgun sequence of Actinoplanes consettensis NBRC 14913.</title>
        <authorList>
            <person name="Komaki H."/>
            <person name="Tamura T."/>
        </authorList>
    </citation>
    <scope>NUCLEOTIDE SEQUENCE</scope>
    <source>
        <strain evidence="13">NBRC 14913</strain>
    </source>
</reference>
<keyword evidence="8 10" id="KW-0472">Membrane</keyword>
<dbReference type="GO" id="GO:0140359">
    <property type="term" value="F:ABC-type transporter activity"/>
    <property type="evidence" value="ECO:0007669"/>
    <property type="project" value="InterPro"/>
</dbReference>
<dbReference type="Gene3D" id="3.40.50.300">
    <property type="entry name" value="P-loop containing nucleotide triphosphate hydrolases"/>
    <property type="match status" value="1"/>
</dbReference>
<evidence type="ECO:0000256" key="9">
    <source>
        <dbReference type="ARBA" id="ARBA00061644"/>
    </source>
</evidence>
<keyword evidence="2" id="KW-0813">Transport</keyword>
<sequence length="994" mass="106126">MLERDWDRLFGHGEAEQGRSVALGGVHPAFLVDGPADLFAVRESEAGTPSRRHFVARLPRYSLVPSGEPAGPWRLILVPLPGTSVRHLTRERLELAERSAAAPETVTAARALAAAVDLMLLTVADAVRDGSNPRGAKTLVPGGSVTLAAGEALTTNNEIRWVRPDGGRLVHNGGTAGTIGDGELVPLAGRDWVVAQSPCTVLDRSTWQLLVAGDLLPALDAHVRRLLGVVEDRVERLAIRFVGGIGERKRENAASLRGAARTALRVVGGGADVPDDDHEYRFARYRRVADILEIVTGADDPDDDSAVTVVEPADRRHPPTDDRQALEAVARSSALHVRPVKLPGQWWRHDLGPLVGWRDGTAVALRFRSGRYHEIDSRMRTAAPITAAAAAAFEPSAGQVQAPLPRRASMRDALRLGLGGGARDLRALLAVGLVAATLGLATPIVVGRVLASVSEAGTGTGFLGLAALLVSAAVVAGLVGITQGLRLLRLEGRAEIGTQLVLWDRLMRLPVRFFRSTSSGELANAVLGISFVRQSLSGLLAQAVTASLTVVAELSYIFWVSAPLGLGCLTVLVVAVLLVWVFGGLVVRRQRRALPAEHRSAALTNQLLAGITKIKLARAEDRAFSRWAQSHALARADLNRVRNVQSILIAVATVLPLAGQLALFAMLEGPLAGQITPERFYSVNVAYTLLLGAVLVVVAGSVEVLAAVPRLEVLAPVLEADPERLPDRVDPGDLRGEIHINDVTFSYQPDDPPVLNGVSLLVRPGEFVAVVGPSGCGKSTMLRLLLGFEQPTSGAVLYDGQDLAELDVQAVRRQCGVVLQDGMLFAGSLRENIAGAGNYPLERLWEAARMAGLDGDIAGFPMGMGTNVPFGGGTLSVGQRQRVLIARALVDRPRMLFFDEATSALDNRTQEIVTRSTRALAASRIVIAHRLSTVMNADRIVVMDRGVVVQDGTYPELMADRDGLFHRLARRQLLVAPEHTPDGAELPRPAEHGV</sequence>
<keyword evidence="5" id="KW-0547">Nucleotide-binding</keyword>
<evidence type="ECO:0000256" key="4">
    <source>
        <dbReference type="ARBA" id="ARBA00022692"/>
    </source>
</evidence>